<dbReference type="CDD" id="cd04465">
    <property type="entry name" value="S1_RPS1_repeat_ec2_hs2"/>
    <property type="match status" value="1"/>
</dbReference>
<dbReference type="Gene3D" id="2.40.50.140">
    <property type="entry name" value="Nucleic acid-binding proteins"/>
    <property type="match status" value="4"/>
</dbReference>
<feature type="domain" description="S1 motif" evidence="4">
    <location>
        <begin position="296"/>
        <end position="366"/>
    </location>
</feature>
<dbReference type="RefSeq" id="WP_338363882.1">
    <property type="nucleotide sequence ID" value="NZ_CAWVOK010000017.1"/>
</dbReference>
<dbReference type="Pfam" id="PF00575">
    <property type="entry name" value="S1"/>
    <property type="match status" value="5"/>
</dbReference>
<keyword evidence="2" id="KW-0689">Ribosomal protein</keyword>
<dbReference type="InterPro" id="IPR003029">
    <property type="entry name" value="S1_domain"/>
</dbReference>
<dbReference type="EMBL" id="CAWVOK010000017">
    <property type="protein sequence ID" value="CAK8162866.1"/>
    <property type="molecule type" value="Genomic_DNA"/>
</dbReference>
<dbReference type="InterPro" id="IPR035104">
    <property type="entry name" value="Ribosomal_protein_S1-like"/>
</dbReference>
<dbReference type="SUPFAM" id="SSF50249">
    <property type="entry name" value="Nucleic acid-binding proteins"/>
    <property type="match status" value="6"/>
</dbReference>
<dbReference type="InterPro" id="IPR012340">
    <property type="entry name" value="NA-bd_OB-fold"/>
</dbReference>
<evidence type="ECO:0000259" key="4">
    <source>
        <dbReference type="PROSITE" id="PS50126"/>
    </source>
</evidence>
<accession>A0ABP0EX78</accession>
<evidence type="ECO:0000256" key="3">
    <source>
        <dbReference type="ARBA" id="ARBA00023274"/>
    </source>
</evidence>
<dbReference type="PANTHER" id="PTHR10724">
    <property type="entry name" value="30S RIBOSOMAL PROTEIN S1"/>
    <property type="match status" value="1"/>
</dbReference>
<organism evidence="5 6">
    <name type="scientific">Candidatus Xenohaliotis californiensis</name>
    <dbReference type="NCBI Taxonomy" id="84677"/>
    <lineage>
        <taxon>Bacteria</taxon>
        <taxon>Pseudomonadati</taxon>
        <taxon>Pseudomonadota</taxon>
        <taxon>Alphaproteobacteria</taxon>
        <taxon>Rickettsiales</taxon>
        <taxon>Anaplasmataceae</taxon>
        <taxon>Candidatus Xenohaliotis</taxon>
    </lineage>
</organism>
<dbReference type="Proteomes" id="UP001314181">
    <property type="component" value="Unassembled WGS sequence"/>
</dbReference>
<comment type="caution">
    <text evidence="5">The sequence shown here is derived from an EMBL/GenBank/DDBJ whole genome shotgun (WGS) entry which is preliminary data.</text>
</comment>
<dbReference type="InterPro" id="IPR050437">
    <property type="entry name" value="Ribos_protein_bS1-like"/>
</dbReference>
<name>A0ABP0EX78_9RICK</name>
<evidence type="ECO:0000256" key="2">
    <source>
        <dbReference type="ARBA" id="ARBA00022980"/>
    </source>
</evidence>
<proteinExistence type="inferred from homology"/>
<comment type="similarity">
    <text evidence="1">Belongs to the bacterial ribosomal protein bS1 family.</text>
</comment>
<sequence length="536" mass="60177">MSYIYSNRRYNPSITELVAVDENFENLLDNSAFLKNRENNLIQGVIIGMDGKEAIVDIGMKVEGKIPISEFALGKQDSESIKIGDVVKVYLECIEGLDGMASLSREKALREEMWGKLEKIADNGDTIEGVIFGKVKCGFTVDIQGVVAFLPGSQVDVKIVKDMTSLMDKPQLFKILKMNKKQGNIVVSRRAILEESRNELRGKLLANISEGDIVDGVIKNITDYGAFIDLGGIDGLLHVTDIAWRRINHPSELLSIGQELKTKIIRFDKVKNRISLGLKQVEQNPWIGLSNKYLIGSRHEGIVTNLTDYGVFVELEDGIEGLVYISEISWLKFNNNPRDLLHKGQKVMIEVLSIDEEKNKISLSIKRCTDSPWVKFAENYKCGSIVEGAVRHITDFGIFIGFDNEQVDGLVYVCDITWGDNPDKELFNYKKGDRVKVKILNIDPTKEKISVGIKQVEYDPMEDALQNMNIEQTVECTISEEKDDFIVVTISKGVDGMIKTEDFGEKVPLAGVKIMTKVVEIDPDRRLILLTPIQHS</sequence>
<dbReference type="PRINTS" id="PR00681">
    <property type="entry name" value="RIBOSOMALS1"/>
</dbReference>
<dbReference type="SMART" id="SM00316">
    <property type="entry name" value="S1"/>
    <property type="match status" value="6"/>
</dbReference>
<dbReference type="CDD" id="cd05688">
    <property type="entry name" value="S1_RPS1_repeat_ec3"/>
    <property type="match status" value="1"/>
</dbReference>
<reference evidence="5 6" key="1">
    <citation type="submission" date="2024-01" db="EMBL/GenBank/DDBJ databases">
        <authorList>
            <person name="Kunselman E."/>
        </authorList>
    </citation>
    <scope>NUCLEOTIDE SEQUENCE [LARGE SCALE GENOMIC DNA]</scope>
    <source>
        <strain evidence="5">2 abalone samples</strain>
    </source>
</reference>
<dbReference type="PROSITE" id="PS50126">
    <property type="entry name" value="S1"/>
    <property type="match status" value="5"/>
</dbReference>
<evidence type="ECO:0000313" key="6">
    <source>
        <dbReference type="Proteomes" id="UP001314181"/>
    </source>
</evidence>
<keyword evidence="6" id="KW-1185">Reference proteome</keyword>
<protein>
    <submittedName>
        <fullName evidence="5">30S ribosomal subunit protein S1</fullName>
    </submittedName>
</protein>
<dbReference type="NCBIfam" id="NF004952">
    <property type="entry name" value="PRK06299.1-2"/>
    <property type="match status" value="1"/>
</dbReference>
<feature type="domain" description="S1 motif" evidence="4">
    <location>
        <begin position="211"/>
        <end position="279"/>
    </location>
</feature>
<gene>
    <name evidence="5" type="primary">rpsA</name>
    <name evidence="5" type="ORF">CAXC1_250004</name>
</gene>
<evidence type="ECO:0000256" key="1">
    <source>
        <dbReference type="ARBA" id="ARBA00006767"/>
    </source>
</evidence>
<dbReference type="PANTHER" id="PTHR10724:SF7">
    <property type="entry name" value="SMALL RIBOSOMAL SUBUNIT PROTEIN BS1C"/>
    <property type="match status" value="1"/>
</dbReference>
<feature type="domain" description="S1 motif" evidence="4">
    <location>
        <begin position="124"/>
        <end position="190"/>
    </location>
</feature>
<feature type="domain" description="S1 motif" evidence="4">
    <location>
        <begin position="383"/>
        <end position="454"/>
    </location>
</feature>
<keyword evidence="3" id="KW-0687">Ribonucleoprotein</keyword>
<evidence type="ECO:0000313" key="5">
    <source>
        <dbReference type="EMBL" id="CAK8162866.1"/>
    </source>
</evidence>
<feature type="domain" description="S1 motif" evidence="4">
    <location>
        <begin position="39"/>
        <end position="106"/>
    </location>
</feature>